<name>A0A6C0DEE3_9ZZZZ</name>
<feature type="region of interest" description="Disordered" evidence="1">
    <location>
        <begin position="1"/>
        <end position="21"/>
    </location>
</feature>
<dbReference type="EMBL" id="MN739586">
    <property type="protein sequence ID" value="QHT14554.1"/>
    <property type="molecule type" value="Genomic_DNA"/>
</dbReference>
<evidence type="ECO:0000313" key="2">
    <source>
        <dbReference type="EMBL" id="QHT14554.1"/>
    </source>
</evidence>
<sequence length="457" mass="51024">MGKTRRKHPLRKRSTKRSTKRSIRYGGSISVHLENGKNVSLGLTKKSTNHVASNNSGKMVIINGTSIAAIEPYFEGDTLNKNQKEELMGLLFKTFGVKDFYDIQKKVEEAITSLYPFTKPCTKREWKSCDGACQAILSDLIQKEIGSTAYMIRSLIQSVLWANKKKGDPAPIKLSFNGPLTGEWQKDIAVIKMTFDHPTPKGRLIMGFGPSAAGKTYWAQTLINLFSKVEGFPNTFLSIDGGLYRETSMIYQMIIRTLMRTCTVGFENLVGSTVGVKSLFKSSDVKDAMMSFLLTHQPISLYVPETLGSCGWKGLTGLGTTESCIEKYQEYIDLTGDKEWIGLHIWQHESGEKCTYPEFQKCKGCSESGRSREVLEGKKYSSGAYGHSIAKSNKHIKEARGGQFNIHNAGGRKTGNQFNKTTIFDSSENRAQNPFSKILSKNANQFNYIYSTDTVMQ</sequence>
<evidence type="ECO:0000256" key="1">
    <source>
        <dbReference type="SAM" id="MobiDB-lite"/>
    </source>
</evidence>
<accession>A0A6C0DEE3</accession>
<proteinExistence type="predicted"/>
<dbReference type="AlphaFoldDB" id="A0A6C0DEE3"/>
<organism evidence="2">
    <name type="scientific">viral metagenome</name>
    <dbReference type="NCBI Taxonomy" id="1070528"/>
    <lineage>
        <taxon>unclassified sequences</taxon>
        <taxon>metagenomes</taxon>
        <taxon>organismal metagenomes</taxon>
    </lineage>
</organism>
<reference evidence="2" key="1">
    <citation type="journal article" date="2020" name="Nature">
        <title>Giant virus diversity and host interactions through global metagenomics.</title>
        <authorList>
            <person name="Schulz F."/>
            <person name="Roux S."/>
            <person name="Paez-Espino D."/>
            <person name="Jungbluth S."/>
            <person name="Walsh D.A."/>
            <person name="Denef V.J."/>
            <person name="McMahon K.D."/>
            <person name="Konstantinidis K.T."/>
            <person name="Eloe-Fadrosh E.A."/>
            <person name="Kyrpides N.C."/>
            <person name="Woyke T."/>
        </authorList>
    </citation>
    <scope>NUCLEOTIDE SEQUENCE</scope>
    <source>
        <strain evidence="2">GVMAG-M-3300023174-141</strain>
    </source>
</reference>
<protein>
    <submittedName>
        <fullName evidence="2">Uncharacterized protein</fullName>
    </submittedName>
</protein>